<dbReference type="InParanoid" id="A0A409WTT5"/>
<proteinExistence type="predicted"/>
<dbReference type="Proteomes" id="UP000283269">
    <property type="component" value="Unassembled WGS sequence"/>
</dbReference>
<comment type="caution">
    <text evidence="2">The sequence shown here is derived from an EMBL/GenBank/DDBJ whole genome shotgun (WGS) entry which is preliminary data.</text>
</comment>
<dbReference type="AlphaFoldDB" id="A0A409WTT5"/>
<feature type="compositionally biased region" description="Basic and acidic residues" evidence="1">
    <location>
        <begin position="33"/>
        <end position="43"/>
    </location>
</feature>
<dbReference type="EMBL" id="NHYD01003195">
    <property type="protein sequence ID" value="PPQ81944.1"/>
    <property type="molecule type" value="Genomic_DNA"/>
</dbReference>
<protein>
    <submittedName>
        <fullName evidence="2">Uncharacterized protein</fullName>
    </submittedName>
</protein>
<organism evidence="2 3">
    <name type="scientific">Psilocybe cyanescens</name>
    <dbReference type="NCBI Taxonomy" id="93625"/>
    <lineage>
        <taxon>Eukaryota</taxon>
        <taxon>Fungi</taxon>
        <taxon>Dikarya</taxon>
        <taxon>Basidiomycota</taxon>
        <taxon>Agaricomycotina</taxon>
        <taxon>Agaricomycetes</taxon>
        <taxon>Agaricomycetidae</taxon>
        <taxon>Agaricales</taxon>
        <taxon>Agaricineae</taxon>
        <taxon>Strophariaceae</taxon>
        <taxon>Psilocybe</taxon>
    </lineage>
</organism>
<feature type="compositionally biased region" description="Basic and acidic residues" evidence="1">
    <location>
        <begin position="59"/>
        <end position="68"/>
    </location>
</feature>
<evidence type="ECO:0000313" key="3">
    <source>
        <dbReference type="Proteomes" id="UP000283269"/>
    </source>
</evidence>
<gene>
    <name evidence="2" type="ORF">CVT25_013793</name>
</gene>
<keyword evidence="3" id="KW-1185">Reference proteome</keyword>
<evidence type="ECO:0000256" key="1">
    <source>
        <dbReference type="SAM" id="MobiDB-lite"/>
    </source>
</evidence>
<reference evidence="2 3" key="1">
    <citation type="journal article" date="2018" name="Evol. Lett.">
        <title>Horizontal gene cluster transfer increased hallucinogenic mushroom diversity.</title>
        <authorList>
            <person name="Reynolds H.T."/>
            <person name="Vijayakumar V."/>
            <person name="Gluck-Thaler E."/>
            <person name="Korotkin H.B."/>
            <person name="Matheny P.B."/>
            <person name="Slot J.C."/>
        </authorList>
    </citation>
    <scope>NUCLEOTIDE SEQUENCE [LARGE SCALE GENOMIC DNA]</scope>
    <source>
        <strain evidence="2 3">2631</strain>
    </source>
</reference>
<evidence type="ECO:0000313" key="2">
    <source>
        <dbReference type="EMBL" id="PPQ81944.1"/>
    </source>
</evidence>
<sequence length="68" mass="7680">MWRKSTRGSEKSVSVDPRSRPPFAQVFSRKNTRKETTTKKKSDGIGPPAKARMPGNNVRGRDRHSLTL</sequence>
<accession>A0A409WTT5</accession>
<feature type="region of interest" description="Disordered" evidence="1">
    <location>
        <begin position="1"/>
        <end position="68"/>
    </location>
</feature>
<name>A0A409WTT5_PSICY</name>